<accession>A0ABN2S5V8</accession>
<name>A0ABN2S5V8_9MICO</name>
<protein>
    <recommendedName>
        <fullName evidence="4">Multidrug transporter</fullName>
    </recommendedName>
</protein>
<sequence length="63" mass="6877">MEEIESEPASEMSADEKRRDQLLRAAESVEEDAAPRVQVTKRGNVTRVDVDPDAAVRPGLGPT</sequence>
<dbReference type="Proteomes" id="UP001500326">
    <property type="component" value="Unassembled WGS sequence"/>
</dbReference>
<evidence type="ECO:0000313" key="3">
    <source>
        <dbReference type="Proteomes" id="UP001500326"/>
    </source>
</evidence>
<comment type="caution">
    <text evidence="2">The sequence shown here is derived from an EMBL/GenBank/DDBJ whole genome shotgun (WGS) entry which is preliminary data.</text>
</comment>
<gene>
    <name evidence="2" type="ORF">GCM10009777_12600</name>
</gene>
<keyword evidence="3" id="KW-1185">Reference proteome</keyword>
<dbReference type="EMBL" id="BAAAOH010000001">
    <property type="protein sequence ID" value="GAA1980598.1"/>
    <property type="molecule type" value="Genomic_DNA"/>
</dbReference>
<evidence type="ECO:0000313" key="2">
    <source>
        <dbReference type="EMBL" id="GAA1980598.1"/>
    </source>
</evidence>
<feature type="region of interest" description="Disordered" evidence="1">
    <location>
        <begin position="1"/>
        <end position="63"/>
    </location>
</feature>
<dbReference type="RefSeq" id="WP_344059584.1">
    <property type="nucleotide sequence ID" value="NZ_BAAAOH010000001.1"/>
</dbReference>
<organism evidence="2 3">
    <name type="scientific">Microbacterium pumilum</name>
    <dbReference type="NCBI Taxonomy" id="344165"/>
    <lineage>
        <taxon>Bacteria</taxon>
        <taxon>Bacillati</taxon>
        <taxon>Actinomycetota</taxon>
        <taxon>Actinomycetes</taxon>
        <taxon>Micrococcales</taxon>
        <taxon>Microbacteriaceae</taxon>
        <taxon>Microbacterium</taxon>
    </lineage>
</organism>
<evidence type="ECO:0000256" key="1">
    <source>
        <dbReference type="SAM" id="MobiDB-lite"/>
    </source>
</evidence>
<reference evidence="2 3" key="1">
    <citation type="journal article" date="2019" name="Int. J. Syst. Evol. Microbiol.">
        <title>The Global Catalogue of Microorganisms (GCM) 10K type strain sequencing project: providing services to taxonomists for standard genome sequencing and annotation.</title>
        <authorList>
            <consortium name="The Broad Institute Genomics Platform"/>
            <consortium name="The Broad Institute Genome Sequencing Center for Infectious Disease"/>
            <person name="Wu L."/>
            <person name="Ma J."/>
        </authorList>
    </citation>
    <scope>NUCLEOTIDE SEQUENCE [LARGE SCALE GENOMIC DNA]</scope>
    <source>
        <strain evidence="2 3">JCM 14902</strain>
    </source>
</reference>
<proteinExistence type="predicted"/>
<evidence type="ECO:0008006" key="4">
    <source>
        <dbReference type="Google" id="ProtNLM"/>
    </source>
</evidence>